<dbReference type="Proteomes" id="UP000663843">
    <property type="component" value="Unassembled WGS sequence"/>
</dbReference>
<protein>
    <submittedName>
        <fullName evidence="2">Uncharacterized protein</fullName>
    </submittedName>
</protein>
<reference evidence="2" key="1">
    <citation type="submission" date="2021-01" db="EMBL/GenBank/DDBJ databases">
        <authorList>
            <person name="Kaushik A."/>
        </authorList>
    </citation>
    <scope>NUCLEOTIDE SEQUENCE</scope>
    <source>
        <strain evidence="2">AG2-2IIIB</strain>
    </source>
</reference>
<organism evidence="2 3">
    <name type="scientific">Rhizoctonia solani</name>
    <dbReference type="NCBI Taxonomy" id="456999"/>
    <lineage>
        <taxon>Eukaryota</taxon>
        <taxon>Fungi</taxon>
        <taxon>Dikarya</taxon>
        <taxon>Basidiomycota</taxon>
        <taxon>Agaricomycotina</taxon>
        <taxon>Agaricomycetes</taxon>
        <taxon>Cantharellales</taxon>
        <taxon>Ceratobasidiaceae</taxon>
        <taxon>Rhizoctonia</taxon>
    </lineage>
</organism>
<evidence type="ECO:0000256" key="1">
    <source>
        <dbReference type="SAM" id="SignalP"/>
    </source>
</evidence>
<feature type="chain" id="PRO_5034104004" evidence="1">
    <location>
        <begin position="21"/>
        <end position="222"/>
    </location>
</feature>
<evidence type="ECO:0000313" key="3">
    <source>
        <dbReference type="Proteomes" id="UP000663843"/>
    </source>
</evidence>
<accession>A0A8H2XEG4</accession>
<dbReference type="EMBL" id="CAJMWT010001858">
    <property type="protein sequence ID" value="CAE6422963.1"/>
    <property type="molecule type" value="Genomic_DNA"/>
</dbReference>
<evidence type="ECO:0000313" key="2">
    <source>
        <dbReference type="EMBL" id="CAE6422963.1"/>
    </source>
</evidence>
<name>A0A8H2XEG4_9AGAM</name>
<gene>
    <name evidence="2" type="ORF">RDB_LOCUS55412</name>
</gene>
<feature type="signal peptide" evidence="1">
    <location>
        <begin position="1"/>
        <end position="20"/>
    </location>
</feature>
<keyword evidence="1" id="KW-0732">Signal</keyword>
<dbReference type="AlphaFoldDB" id="A0A8H2XEG4"/>
<comment type="caution">
    <text evidence="2">The sequence shown here is derived from an EMBL/GenBank/DDBJ whole genome shotgun (WGS) entry which is preliminary data.</text>
</comment>
<sequence>MRFSIACFAIVAFYSTLVSGQPTSIWDILLPSFLLPSASQTTCKLRVYQDDKPLGYLSSTKNSFGEYGILQESPSGALSVTFSASRSNSRELSLRVVEAGGDISMFGGIIGFTTSNDNLAAGSHHYAYIGLTPQTPSGSVPVKGANSFDQVQDFERKVQSAIWSYNSATRQFSPQWVNTNMTTPKNYLLYVADEKTLVFTADKIEFQKVLNLTSSEVTLHCA</sequence>
<proteinExistence type="predicted"/>